<evidence type="ECO:0000256" key="2">
    <source>
        <dbReference type="ARBA" id="ARBA00022448"/>
    </source>
</evidence>
<evidence type="ECO:0000256" key="3">
    <source>
        <dbReference type="ARBA" id="ARBA00022982"/>
    </source>
</evidence>
<dbReference type="PROSITE" id="PS00195">
    <property type="entry name" value="GLUTAREDOXIN_1"/>
    <property type="match status" value="1"/>
</dbReference>
<organism evidence="8 9">
    <name type="scientific">Thiocapsa imhoffii</name>
    <dbReference type="NCBI Taxonomy" id="382777"/>
    <lineage>
        <taxon>Bacteria</taxon>
        <taxon>Pseudomonadati</taxon>
        <taxon>Pseudomonadota</taxon>
        <taxon>Gammaproteobacteria</taxon>
        <taxon>Chromatiales</taxon>
        <taxon>Chromatiaceae</taxon>
        <taxon>Thiocapsa</taxon>
    </lineage>
</organism>
<sequence>MSSVILYTTRICPYCWRARELLQRKGVAFEEISVDQNPEHMATMRQRSRRNTVPQIFIGNHHVGGYDDLALLEARGELDALLAAADG</sequence>
<keyword evidence="6" id="KW-0963">Cytoplasm</keyword>
<evidence type="ECO:0000256" key="1">
    <source>
        <dbReference type="ARBA" id="ARBA00007787"/>
    </source>
</evidence>
<dbReference type="PANTHER" id="PTHR34386">
    <property type="entry name" value="GLUTAREDOXIN"/>
    <property type="match status" value="1"/>
</dbReference>
<comment type="similarity">
    <text evidence="1 6">Belongs to the glutaredoxin family.</text>
</comment>
<comment type="function">
    <text evidence="6">Has a glutathione-disulfide oxidoreductase activity in the presence of NADPH and glutathione reductase. Reduces low molecular weight disulfides and proteins.</text>
</comment>
<dbReference type="InterPro" id="IPR004045">
    <property type="entry name" value="Glutathione_S-Trfase_N"/>
</dbReference>
<evidence type="ECO:0000313" key="8">
    <source>
        <dbReference type="EMBL" id="MBK1645981.1"/>
    </source>
</evidence>
<evidence type="ECO:0000256" key="4">
    <source>
        <dbReference type="ARBA" id="ARBA00023157"/>
    </source>
</evidence>
<dbReference type="GO" id="GO:0045454">
    <property type="term" value="P:cell redox homeostasis"/>
    <property type="evidence" value="ECO:0007669"/>
    <property type="project" value="InterPro"/>
</dbReference>
<keyword evidence="5 6" id="KW-0676">Redox-active center</keyword>
<dbReference type="RefSeq" id="WP_200388797.1">
    <property type="nucleotide sequence ID" value="NZ_NRSD01000018.1"/>
</dbReference>
<dbReference type="InterPro" id="IPR014025">
    <property type="entry name" value="Glutaredoxin_subgr"/>
</dbReference>
<dbReference type="PANTHER" id="PTHR34386:SF1">
    <property type="entry name" value="GLUTAREDOXIN-LIKE PROTEIN NRDH"/>
    <property type="match status" value="1"/>
</dbReference>
<protein>
    <recommendedName>
        <fullName evidence="6">Glutaredoxin</fullName>
    </recommendedName>
</protein>
<dbReference type="PROSITE" id="PS51354">
    <property type="entry name" value="GLUTAREDOXIN_2"/>
    <property type="match status" value="1"/>
</dbReference>
<dbReference type="CDD" id="cd03418">
    <property type="entry name" value="GRX_GRXb_1_3_like"/>
    <property type="match status" value="1"/>
</dbReference>
<dbReference type="AlphaFoldDB" id="A0A9X1BAD6"/>
<dbReference type="InterPro" id="IPR002109">
    <property type="entry name" value="Glutaredoxin"/>
</dbReference>
<keyword evidence="2 6" id="KW-0813">Transport</keyword>
<keyword evidence="3 6" id="KW-0249">Electron transport</keyword>
<dbReference type="GO" id="GO:0015038">
    <property type="term" value="F:glutathione disulfide oxidoreductase activity"/>
    <property type="evidence" value="ECO:0007669"/>
    <property type="project" value="UniProtKB-UniRule"/>
</dbReference>
<dbReference type="PROSITE" id="PS50404">
    <property type="entry name" value="GST_NTER"/>
    <property type="match status" value="1"/>
</dbReference>
<dbReference type="Proteomes" id="UP001138802">
    <property type="component" value="Unassembled WGS sequence"/>
</dbReference>
<dbReference type="SUPFAM" id="SSF52833">
    <property type="entry name" value="Thioredoxin-like"/>
    <property type="match status" value="1"/>
</dbReference>
<gene>
    <name evidence="8" type="primary">grxC</name>
    <name evidence="8" type="ORF">CKO25_15255</name>
</gene>
<dbReference type="GO" id="GO:0009055">
    <property type="term" value="F:electron transfer activity"/>
    <property type="evidence" value="ECO:0007669"/>
    <property type="project" value="TreeGrafter"/>
</dbReference>
<evidence type="ECO:0000313" key="9">
    <source>
        <dbReference type="Proteomes" id="UP001138802"/>
    </source>
</evidence>
<dbReference type="EMBL" id="NRSD01000018">
    <property type="protein sequence ID" value="MBK1645981.1"/>
    <property type="molecule type" value="Genomic_DNA"/>
</dbReference>
<dbReference type="InterPro" id="IPR011900">
    <property type="entry name" value="GRX_bact"/>
</dbReference>
<accession>A0A9X1BAD6</accession>
<reference evidence="8 9" key="1">
    <citation type="journal article" date="2020" name="Microorganisms">
        <title>Osmotic Adaptation and Compatible Solute Biosynthesis of Phototrophic Bacteria as Revealed from Genome Analyses.</title>
        <authorList>
            <person name="Imhoff J.F."/>
            <person name="Rahn T."/>
            <person name="Kunzel S."/>
            <person name="Keller A."/>
            <person name="Neulinger S.C."/>
        </authorList>
    </citation>
    <scope>NUCLEOTIDE SEQUENCE [LARGE SCALE GENOMIC DNA]</scope>
    <source>
        <strain evidence="8 9">DSM 21303</strain>
    </source>
</reference>
<evidence type="ECO:0000256" key="6">
    <source>
        <dbReference type="RuleBase" id="RU364065"/>
    </source>
</evidence>
<feature type="domain" description="GST N-terminal" evidence="7">
    <location>
        <begin position="2"/>
        <end position="87"/>
    </location>
</feature>
<keyword evidence="4" id="KW-1015">Disulfide bond</keyword>
<dbReference type="Gene3D" id="3.40.30.10">
    <property type="entry name" value="Glutaredoxin"/>
    <property type="match status" value="1"/>
</dbReference>
<dbReference type="Pfam" id="PF00462">
    <property type="entry name" value="Glutaredoxin"/>
    <property type="match status" value="1"/>
</dbReference>
<dbReference type="InterPro" id="IPR036249">
    <property type="entry name" value="Thioredoxin-like_sf"/>
</dbReference>
<dbReference type="NCBIfam" id="TIGR02181">
    <property type="entry name" value="GRX_bact"/>
    <property type="match status" value="1"/>
</dbReference>
<name>A0A9X1BAD6_9GAMM</name>
<dbReference type="InterPro" id="IPR051548">
    <property type="entry name" value="Grx-like_ET"/>
</dbReference>
<comment type="caution">
    <text evidence="8">The sequence shown here is derived from an EMBL/GenBank/DDBJ whole genome shotgun (WGS) entry which is preliminary data.</text>
</comment>
<proteinExistence type="inferred from homology"/>
<dbReference type="InterPro" id="IPR011767">
    <property type="entry name" value="GLR_AS"/>
</dbReference>
<evidence type="ECO:0000256" key="5">
    <source>
        <dbReference type="ARBA" id="ARBA00023284"/>
    </source>
</evidence>
<dbReference type="PRINTS" id="PR00160">
    <property type="entry name" value="GLUTAREDOXIN"/>
</dbReference>
<evidence type="ECO:0000259" key="7">
    <source>
        <dbReference type="PROSITE" id="PS50404"/>
    </source>
</evidence>
<keyword evidence="9" id="KW-1185">Reference proteome</keyword>